<dbReference type="Proteomes" id="UP001501009">
    <property type="component" value="Unassembled WGS sequence"/>
</dbReference>
<sequence>MADTQARTIQGPLSLPAQEPDEDLHCPHGGWSFSCTEDDCLTRRADRMAQVAERELEPHCGQVLIAELLARLFKDRLLYVHGIGWHVWDGCRWTPDKDGAAQRAVMTTVKDAPSGIACRIAAADASGHWHSSSVAYRDALGFDHLKIEHQSSCPVLHGTVSGIPDTLCAPRNRWVPVILVSGEGGSRQ</sequence>
<organism evidence="3 4">
    <name type="scientific">Streptomyces coacervatus</name>
    <dbReference type="NCBI Taxonomy" id="647381"/>
    <lineage>
        <taxon>Bacteria</taxon>
        <taxon>Bacillati</taxon>
        <taxon>Actinomycetota</taxon>
        <taxon>Actinomycetes</taxon>
        <taxon>Kitasatosporales</taxon>
        <taxon>Streptomycetaceae</taxon>
        <taxon>Streptomyces</taxon>
    </lineage>
</organism>
<dbReference type="InterPro" id="IPR014818">
    <property type="entry name" value="Phage/plasmid_primase_P4_C"/>
</dbReference>
<dbReference type="Pfam" id="PF08706">
    <property type="entry name" value="D5_N"/>
    <property type="match status" value="1"/>
</dbReference>
<comment type="caution">
    <text evidence="3">The sequence shown here is derived from an EMBL/GenBank/DDBJ whole genome shotgun (WGS) entry which is preliminary data.</text>
</comment>
<evidence type="ECO:0000313" key="4">
    <source>
        <dbReference type="Proteomes" id="UP001501009"/>
    </source>
</evidence>
<dbReference type="EMBL" id="BAABDE010000040">
    <property type="protein sequence ID" value="GAA3841684.1"/>
    <property type="molecule type" value="Genomic_DNA"/>
</dbReference>
<accession>A0ABP7JE93</accession>
<evidence type="ECO:0000259" key="2">
    <source>
        <dbReference type="Pfam" id="PF08706"/>
    </source>
</evidence>
<feature type="region of interest" description="Disordered" evidence="1">
    <location>
        <begin position="1"/>
        <end position="21"/>
    </location>
</feature>
<name>A0ABP7JE93_9ACTN</name>
<evidence type="ECO:0000256" key="1">
    <source>
        <dbReference type="SAM" id="MobiDB-lite"/>
    </source>
</evidence>
<gene>
    <name evidence="3" type="ORF">GCM10022403_087290</name>
</gene>
<protein>
    <recommendedName>
        <fullName evidence="2">Bacteriophage/plasmid primase P4 C-terminal domain-containing protein</fullName>
    </recommendedName>
</protein>
<dbReference type="PROSITE" id="PS51257">
    <property type="entry name" value="PROKAR_LIPOPROTEIN"/>
    <property type="match status" value="1"/>
</dbReference>
<proteinExistence type="predicted"/>
<reference evidence="4" key="1">
    <citation type="journal article" date="2019" name="Int. J. Syst. Evol. Microbiol.">
        <title>The Global Catalogue of Microorganisms (GCM) 10K type strain sequencing project: providing services to taxonomists for standard genome sequencing and annotation.</title>
        <authorList>
            <consortium name="The Broad Institute Genomics Platform"/>
            <consortium name="The Broad Institute Genome Sequencing Center for Infectious Disease"/>
            <person name="Wu L."/>
            <person name="Ma J."/>
        </authorList>
    </citation>
    <scope>NUCLEOTIDE SEQUENCE [LARGE SCALE GENOMIC DNA]</scope>
    <source>
        <strain evidence="4">JCM 17138</strain>
    </source>
</reference>
<keyword evidence="4" id="KW-1185">Reference proteome</keyword>
<feature type="domain" description="Bacteriophage/plasmid primase P4 C-terminal" evidence="2">
    <location>
        <begin position="66"/>
        <end position="111"/>
    </location>
</feature>
<evidence type="ECO:0000313" key="3">
    <source>
        <dbReference type="EMBL" id="GAA3841684.1"/>
    </source>
</evidence>